<sequence>MSETVALDYVVSVSPQAHTTSRFLSHLDHLQRRRRRRRSCDSDGKKENSRSGLRCIKRHRSRYSIKTFSPDLVAADLALSSCEEHEKPLQRLLKTQQVSIGKPELLGLSDTKFKTNLHKVNAENEQD</sequence>
<dbReference type="AlphaFoldDB" id="A0A448X182"/>
<evidence type="ECO:0000256" key="1">
    <source>
        <dbReference type="SAM" id="MobiDB-lite"/>
    </source>
</evidence>
<evidence type="ECO:0000313" key="2">
    <source>
        <dbReference type="EMBL" id="VEL25594.1"/>
    </source>
</evidence>
<organism evidence="2 3">
    <name type="scientific">Protopolystoma xenopodis</name>
    <dbReference type="NCBI Taxonomy" id="117903"/>
    <lineage>
        <taxon>Eukaryota</taxon>
        <taxon>Metazoa</taxon>
        <taxon>Spiralia</taxon>
        <taxon>Lophotrochozoa</taxon>
        <taxon>Platyhelminthes</taxon>
        <taxon>Monogenea</taxon>
        <taxon>Polyopisthocotylea</taxon>
        <taxon>Polystomatidea</taxon>
        <taxon>Polystomatidae</taxon>
        <taxon>Protopolystoma</taxon>
    </lineage>
</organism>
<name>A0A448X182_9PLAT</name>
<comment type="caution">
    <text evidence="2">The sequence shown here is derived from an EMBL/GenBank/DDBJ whole genome shotgun (WGS) entry which is preliminary data.</text>
</comment>
<feature type="region of interest" description="Disordered" evidence="1">
    <location>
        <begin position="24"/>
        <end position="52"/>
    </location>
</feature>
<evidence type="ECO:0000313" key="3">
    <source>
        <dbReference type="Proteomes" id="UP000784294"/>
    </source>
</evidence>
<feature type="non-terminal residue" evidence="2">
    <location>
        <position position="127"/>
    </location>
</feature>
<dbReference type="EMBL" id="CAAALY010075012">
    <property type="protein sequence ID" value="VEL25594.1"/>
    <property type="molecule type" value="Genomic_DNA"/>
</dbReference>
<gene>
    <name evidence="2" type="ORF">PXEA_LOCUS19034</name>
</gene>
<proteinExistence type="predicted"/>
<keyword evidence="3" id="KW-1185">Reference proteome</keyword>
<accession>A0A448X182</accession>
<protein>
    <submittedName>
        <fullName evidence="2">Uncharacterized protein</fullName>
    </submittedName>
</protein>
<dbReference type="Proteomes" id="UP000784294">
    <property type="component" value="Unassembled WGS sequence"/>
</dbReference>
<feature type="compositionally biased region" description="Basic and acidic residues" evidence="1">
    <location>
        <begin position="39"/>
        <end position="49"/>
    </location>
</feature>
<reference evidence="2" key="1">
    <citation type="submission" date="2018-11" db="EMBL/GenBank/DDBJ databases">
        <authorList>
            <consortium name="Pathogen Informatics"/>
        </authorList>
    </citation>
    <scope>NUCLEOTIDE SEQUENCE</scope>
</reference>